<accession>E4XCV2</accession>
<dbReference type="Proteomes" id="UP000001307">
    <property type="component" value="Unassembled WGS sequence"/>
</dbReference>
<protein>
    <submittedName>
        <fullName evidence="3">Uncharacterized protein</fullName>
    </submittedName>
</protein>
<dbReference type="EMBL" id="FN653037">
    <property type="protein sequence ID" value="CBY09427.1"/>
    <property type="molecule type" value="Genomic_DNA"/>
</dbReference>
<dbReference type="OrthoDB" id="10596595at2759"/>
<feature type="compositionally biased region" description="Polar residues" evidence="2">
    <location>
        <begin position="21"/>
        <end position="31"/>
    </location>
</feature>
<evidence type="ECO:0000313" key="3">
    <source>
        <dbReference type="EMBL" id="CBY09427.1"/>
    </source>
</evidence>
<feature type="region of interest" description="Disordered" evidence="2">
    <location>
        <begin position="1"/>
        <end position="50"/>
    </location>
</feature>
<dbReference type="InParanoid" id="E4XCV2"/>
<reference evidence="3" key="1">
    <citation type="journal article" date="2010" name="Science">
        <title>Plasticity of animal genome architecture unmasked by rapid evolution of a pelagic tunicate.</title>
        <authorList>
            <person name="Denoeud F."/>
            <person name="Henriet S."/>
            <person name="Mungpakdee S."/>
            <person name="Aury J.M."/>
            <person name="Da Silva C."/>
            <person name="Brinkmann H."/>
            <person name="Mikhaleva J."/>
            <person name="Olsen L.C."/>
            <person name="Jubin C."/>
            <person name="Canestro C."/>
            <person name="Bouquet J.M."/>
            <person name="Danks G."/>
            <person name="Poulain J."/>
            <person name="Campsteijn C."/>
            <person name="Adamski M."/>
            <person name="Cross I."/>
            <person name="Yadetie F."/>
            <person name="Muffato M."/>
            <person name="Louis A."/>
            <person name="Butcher S."/>
            <person name="Tsagkogeorga G."/>
            <person name="Konrad A."/>
            <person name="Singh S."/>
            <person name="Jensen M.F."/>
            <person name="Cong E.H."/>
            <person name="Eikeseth-Otteraa H."/>
            <person name="Noel B."/>
            <person name="Anthouard V."/>
            <person name="Porcel B.M."/>
            <person name="Kachouri-Lafond R."/>
            <person name="Nishino A."/>
            <person name="Ugolini M."/>
            <person name="Chourrout P."/>
            <person name="Nishida H."/>
            <person name="Aasland R."/>
            <person name="Huzurbazar S."/>
            <person name="Westhof E."/>
            <person name="Delsuc F."/>
            <person name="Lehrach H."/>
            <person name="Reinhardt R."/>
            <person name="Weissenbach J."/>
            <person name="Roy S.W."/>
            <person name="Artiguenave F."/>
            <person name="Postlethwait J.H."/>
            <person name="Manak J.R."/>
            <person name="Thompson E.M."/>
            <person name="Jaillon O."/>
            <person name="Du Pasquier L."/>
            <person name="Boudinot P."/>
            <person name="Liberles D.A."/>
            <person name="Volff J.N."/>
            <person name="Philippe H."/>
            <person name="Lenhard B."/>
            <person name="Roest Crollius H."/>
            <person name="Wincker P."/>
            <person name="Chourrout D."/>
        </authorList>
    </citation>
    <scope>NUCLEOTIDE SEQUENCE [LARGE SCALE GENOMIC DNA]</scope>
</reference>
<sequence length="405" mass="46809">MPKTRYVRQAKKECSLDREAASQSRSTSPTISIDRKIHKSPFAVDPSSPMPLTEAQMTAEIKFLRRNLVEIRKISKLERDNYEVTMKDQREEILKLKEDLKVKNEFIKDLTAALDVKDKEKEKLQKKHGRLLKTKEDKISSMMSQMRDIDSQRNNAQQFVQNIGRKNILIARAMTRMVQRVLMTCSITTNSIVERFHRDIARTGSISHLADTLIKLINLKKDDIPAGEELEERNLLEDLLNLFSVLFFIPTIRGEISKNNKYPEFLKALTVFIFEKNEESLFVNDPGILEGCCKVLDETCKTDVGINTLSQYETSEGCFYELLVNYIENASERCNDAQVNYLLNVFFTVSTNEAAPQMNKLIALFKQESLEKWEKSSNEALRTNMERYLRIGLLVKLEENDSIML</sequence>
<evidence type="ECO:0000313" key="4">
    <source>
        <dbReference type="Proteomes" id="UP000001307"/>
    </source>
</evidence>
<proteinExistence type="predicted"/>
<evidence type="ECO:0000256" key="2">
    <source>
        <dbReference type="SAM" id="MobiDB-lite"/>
    </source>
</evidence>
<feature type="coiled-coil region" evidence="1">
    <location>
        <begin position="79"/>
        <end position="127"/>
    </location>
</feature>
<dbReference type="AlphaFoldDB" id="E4XCV2"/>
<keyword evidence="4" id="KW-1185">Reference proteome</keyword>
<name>E4XCV2_OIKDI</name>
<keyword evidence="1" id="KW-0175">Coiled coil</keyword>
<evidence type="ECO:0000256" key="1">
    <source>
        <dbReference type="SAM" id="Coils"/>
    </source>
</evidence>
<organism evidence="3">
    <name type="scientific">Oikopleura dioica</name>
    <name type="common">Tunicate</name>
    <dbReference type="NCBI Taxonomy" id="34765"/>
    <lineage>
        <taxon>Eukaryota</taxon>
        <taxon>Metazoa</taxon>
        <taxon>Chordata</taxon>
        <taxon>Tunicata</taxon>
        <taxon>Appendicularia</taxon>
        <taxon>Copelata</taxon>
        <taxon>Oikopleuridae</taxon>
        <taxon>Oikopleura</taxon>
    </lineage>
</organism>
<gene>
    <name evidence="3" type="ORF">GSOID_T00007983001</name>
</gene>
<feature type="compositionally biased region" description="Basic and acidic residues" evidence="2">
    <location>
        <begin position="10"/>
        <end position="20"/>
    </location>
</feature>